<name>A0A2S6H271_9GAMM</name>
<comment type="caution">
    <text evidence="1">The sequence shown here is derived from an EMBL/GenBank/DDBJ whole genome shotgun (WGS) entry which is preliminary data.</text>
</comment>
<organism evidence="1 2">
    <name type="scientific">Methylobacter tundripaludum</name>
    <dbReference type="NCBI Taxonomy" id="173365"/>
    <lineage>
        <taxon>Bacteria</taxon>
        <taxon>Pseudomonadati</taxon>
        <taxon>Pseudomonadota</taxon>
        <taxon>Gammaproteobacteria</taxon>
        <taxon>Methylococcales</taxon>
        <taxon>Methylococcaceae</taxon>
        <taxon>Methylobacter</taxon>
    </lineage>
</organism>
<dbReference type="Proteomes" id="UP000238071">
    <property type="component" value="Unassembled WGS sequence"/>
</dbReference>
<gene>
    <name evidence="1" type="ORF">B0F88_10730</name>
</gene>
<reference evidence="1 2" key="1">
    <citation type="submission" date="2018-02" db="EMBL/GenBank/DDBJ databases">
        <title>Subsurface microbial communities from deep shales in Ohio and West Virginia, USA.</title>
        <authorList>
            <person name="Wrighton K."/>
        </authorList>
    </citation>
    <scope>NUCLEOTIDE SEQUENCE [LARGE SCALE GENOMIC DNA]</scope>
    <source>
        <strain evidence="1 2">OWC-G53F</strain>
    </source>
</reference>
<evidence type="ECO:0000313" key="2">
    <source>
        <dbReference type="Proteomes" id="UP000238071"/>
    </source>
</evidence>
<dbReference type="EMBL" id="PTIY01000007">
    <property type="protein sequence ID" value="PPK71506.1"/>
    <property type="molecule type" value="Genomic_DNA"/>
</dbReference>
<evidence type="ECO:0000313" key="1">
    <source>
        <dbReference type="EMBL" id="PPK71506.1"/>
    </source>
</evidence>
<dbReference type="OrthoDB" id="9147290at2"/>
<dbReference type="AlphaFoldDB" id="A0A2S6H271"/>
<sequence>MTAKFDHSQTTRALEQITDAGAFERLATSVLRKANPLLYANLAHPGMNPDGSTVKSPVDGIAFVFGKSPPHMIAAHHGKGPAAGLRKKWLHDPSKVKAQGSKPTAPAGDVLKTMEIVKNERQRNPELSVTLALTTNREPPEDLIRDVNKAAADYGITIDIWSGSRIADYLDNDPEGECLRKRFFGIAEQRLSKSLLRTLSEESIKAFPLKVSNESLVDRSLDRALIESFPVPMGFLAGESGVGKTVTCYKRLKSHIDNGGCGLVLTNEIVAAQRTLEQAIDAELRRLRPNLDAGIGGIALGLCSSHDPFMIVVEDINKSNAPAQLLEKLIGWIPSSNINSDVTSPSWRLICPVWPRMLTMVSEELKKRIDKLTISTGSFSKQEACAAIKQKALLLGKNLSTMDADKIALALGNDPLLIALYDFDAKSEPQEVIKDYINGSLQRLAQKPDNFTVSEYRTAIRAVALEMLSNRRMEPSWAEIKNWLNAQSDYLSAFRQVFQCAEIIQFNDKCGIEQIAFRHDRVRAWLLTDAIAEQLQIGSMDDSALSDPFFADVIGAALTETNVPSEAILKIQALNPLALFYALKNCRLTSHKQSTAKLTAINQWLTSPNLFDRSNNALRYAALQVLSETESQHVIELTKKFRDDSFPSMMARFRNGDVSAGVQLCCCVEPGVDAPWKDYQIEHAKLRFGSSLIQKVDEVLKQSDLSKGMRCGALRLAGHLADPSLGNSISICWSIDSNKIEYLADYLWAAAECCGDNHKQLLEAVCDVWAQLPINSVEDDSFSPRDNLAADNISWAFNKALPETALHYFIERANSEDLRWPITCMLRGVDHPDAVAFIAQELAALSRIREEADFFSPFFSHAKSNWKRKQRGTGKGMSSASRQKLQQLWLSTENDKYLRIQAFELWAATLESDDLKLLNAIDTNEPLANKILRARLERGDQSAIPAFIEKLQDDEWGNWWQLGKHIWADELTVELDVALQKRGAEVPLEWYSGHKLDFIIAGLFPTLNASTAEQLLIKHWKHLRFTGKYVQNALYIASPTSIELAEEAISSCPEPRKLLEHLHFQLGIKVFDHPGVNNIRQFEVLIPYLDYLNSMDIHFIWEHCNDRGWFEFRRTYLDSRLEERWRKETLIDKTDFFEKLDVIIQKSDAYWRIEHLIDKYLKQGEQVAQIFELLREWLNRHRTIVALEVVAAAIIHSGERSDINILNIDRIEPSDQAEAIRKDTCFAVYLRSLS</sequence>
<keyword evidence="2" id="KW-1185">Reference proteome</keyword>
<protein>
    <submittedName>
        <fullName evidence="1">Uncharacterized protein</fullName>
    </submittedName>
</protein>
<accession>A0A2S6H271</accession>
<proteinExistence type="predicted"/>
<dbReference type="RefSeq" id="WP_104423783.1">
    <property type="nucleotide sequence ID" value="NZ_PTIY01000007.1"/>
</dbReference>